<gene>
    <name evidence="3" type="ORF">JKK62_05720</name>
</gene>
<protein>
    <submittedName>
        <fullName evidence="3">CHAP domain-containing protein</fullName>
    </submittedName>
</protein>
<name>A0A934U2C1_9FIRM</name>
<evidence type="ECO:0000313" key="3">
    <source>
        <dbReference type="EMBL" id="MBK6088154.1"/>
    </source>
</evidence>
<dbReference type="RefSeq" id="WP_186832846.1">
    <property type="nucleotide sequence ID" value="NZ_JAEQMG010000048.1"/>
</dbReference>
<dbReference type="PROSITE" id="PS50911">
    <property type="entry name" value="CHAP"/>
    <property type="match status" value="1"/>
</dbReference>
<dbReference type="InterPro" id="IPR038765">
    <property type="entry name" value="Papain-like_cys_pep_sf"/>
</dbReference>
<feature type="region of interest" description="Disordered" evidence="1">
    <location>
        <begin position="48"/>
        <end position="90"/>
    </location>
</feature>
<dbReference type="Proteomes" id="UP000633365">
    <property type="component" value="Unassembled WGS sequence"/>
</dbReference>
<dbReference type="Gene3D" id="3.90.1720.10">
    <property type="entry name" value="endopeptidase domain like (from Nostoc punctiforme)"/>
    <property type="match status" value="1"/>
</dbReference>
<feature type="domain" description="Peptidase C51" evidence="2">
    <location>
        <begin position="85"/>
        <end position="212"/>
    </location>
</feature>
<dbReference type="InterPro" id="IPR007921">
    <property type="entry name" value="CHAP_dom"/>
</dbReference>
<evidence type="ECO:0000256" key="1">
    <source>
        <dbReference type="SAM" id="MobiDB-lite"/>
    </source>
</evidence>
<reference evidence="3" key="1">
    <citation type="submission" date="2021-01" db="EMBL/GenBank/DDBJ databases">
        <title>Genome public.</title>
        <authorList>
            <person name="Liu C."/>
            <person name="Sun Q."/>
        </authorList>
    </citation>
    <scope>NUCLEOTIDE SEQUENCE</scope>
    <source>
        <strain evidence="3">M6</strain>
    </source>
</reference>
<dbReference type="PROSITE" id="PS51257">
    <property type="entry name" value="PROKAR_LIPOPROTEIN"/>
    <property type="match status" value="1"/>
</dbReference>
<accession>A0A934U2C1</accession>
<dbReference type="SUPFAM" id="SSF54001">
    <property type="entry name" value="Cysteine proteinases"/>
    <property type="match status" value="1"/>
</dbReference>
<organism evidence="3 4">
    <name type="scientific">Ruminococcus difficilis</name>
    <dbReference type="NCBI Taxonomy" id="2763069"/>
    <lineage>
        <taxon>Bacteria</taxon>
        <taxon>Bacillati</taxon>
        <taxon>Bacillota</taxon>
        <taxon>Clostridia</taxon>
        <taxon>Eubacteriales</taxon>
        <taxon>Oscillospiraceae</taxon>
        <taxon>Ruminococcus</taxon>
    </lineage>
</organism>
<dbReference type="Pfam" id="PF05257">
    <property type="entry name" value="CHAP"/>
    <property type="match status" value="1"/>
</dbReference>
<proteinExistence type="predicted"/>
<sequence length="221" mass="24500">MKTEDVMKMLIRAVSFVTVFLLLACTITAISAAMYEAPEQDIEETTAATELPTPTDSPPSPTEKKLPEVREHPQREDGYTPRLTSPDADNARYYSGENPFYAAGYGMPNCTCYAWGRAYEISGERPELSPYDACTWYDYNAENHIYDYGDEPQQGAIACWAYADGGPGHVAVVEQVDGDSVLLSNSAYSGVEFYMDTVPADDPSAGRENWIFQGYIYPSSR</sequence>
<keyword evidence="4" id="KW-1185">Reference proteome</keyword>
<evidence type="ECO:0000313" key="4">
    <source>
        <dbReference type="Proteomes" id="UP000633365"/>
    </source>
</evidence>
<evidence type="ECO:0000259" key="2">
    <source>
        <dbReference type="PROSITE" id="PS50911"/>
    </source>
</evidence>
<feature type="compositionally biased region" description="Basic and acidic residues" evidence="1">
    <location>
        <begin position="62"/>
        <end position="79"/>
    </location>
</feature>
<dbReference type="EMBL" id="JAEQMG010000048">
    <property type="protein sequence ID" value="MBK6088154.1"/>
    <property type="molecule type" value="Genomic_DNA"/>
</dbReference>
<dbReference type="AlphaFoldDB" id="A0A934U2C1"/>
<comment type="caution">
    <text evidence="3">The sequence shown here is derived from an EMBL/GenBank/DDBJ whole genome shotgun (WGS) entry which is preliminary data.</text>
</comment>